<dbReference type="Proteomes" id="UP000054408">
    <property type="component" value="Unassembled WGS sequence"/>
</dbReference>
<dbReference type="NCBIfam" id="TIGR01571">
    <property type="entry name" value="A_thal_Cys_rich"/>
    <property type="match status" value="1"/>
</dbReference>
<dbReference type="OMA" id="LMICCCG"/>
<dbReference type="EMBL" id="GL349445">
    <property type="protein sequence ID" value="KNC47176.1"/>
    <property type="molecule type" value="Genomic_DNA"/>
</dbReference>
<dbReference type="RefSeq" id="XP_013759950.1">
    <property type="nucleotide sequence ID" value="XM_013904496.1"/>
</dbReference>
<reference evidence="1 2" key="1">
    <citation type="submission" date="2010-05" db="EMBL/GenBank/DDBJ databases">
        <title>The Genome Sequence of Thecamonas trahens ATCC 50062.</title>
        <authorList>
            <consortium name="The Broad Institute Genome Sequencing Platform"/>
            <person name="Russ C."/>
            <person name="Cuomo C."/>
            <person name="Shea T."/>
            <person name="Young S.K."/>
            <person name="Zeng Q."/>
            <person name="Koehrsen M."/>
            <person name="Haas B."/>
            <person name="Borodovsky M."/>
            <person name="Guigo R."/>
            <person name="Alvarado L."/>
            <person name="Berlin A."/>
            <person name="Bochicchio J."/>
            <person name="Borenstein D."/>
            <person name="Chapman S."/>
            <person name="Chen Z."/>
            <person name="Freedman E."/>
            <person name="Gellesch M."/>
            <person name="Goldberg J."/>
            <person name="Griggs A."/>
            <person name="Gujja S."/>
            <person name="Heilman E."/>
            <person name="Heiman D."/>
            <person name="Hepburn T."/>
            <person name="Howarth C."/>
            <person name="Jen D."/>
            <person name="Larson L."/>
            <person name="Mehta T."/>
            <person name="Park D."/>
            <person name="Pearson M."/>
            <person name="Roberts A."/>
            <person name="Saif S."/>
            <person name="Shenoy N."/>
            <person name="Sisk P."/>
            <person name="Stolte C."/>
            <person name="Sykes S."/>
            <person name="Thomson T."/>
            <person name="Walk T."/>
            <person name="White J."/>
            <person name="Yandava C."/>
            <person name="Burger G."/>
            <person name="Gray M.W."/>
            <person name="Holland P.W.H."/>
            <person name="King N."/>
            <person name="Lang F.B.F."/>
            <person name="Roger A.J."/>
            <person name="Ruiz-Trillo I."/>
            <person name="Lander E."/>
            <person name="Nusbaum C."/>
        </authorList>
    </citation>
    <scope>NUCLEOTIDE SEQUENCE [LARGE SCALE GENOMIC DNA]</scope>
    <source>
        <strain evidence="1 2">ATCC 50062</strain>
    </source>
</reference>
<dbReference type="eggNOG" id="ENOG502SEZ4">
    <property type="taxonomic scope" value="Eukaryota"/>
</dbReference>
<dbReference type="OrthoDB" id="1045822at2759"/>
<evidence type="ECO:0000313" key="1">
    <source>
        <dbReference type="EMBL" id="KNC47176.1"/>
    </source>
</evidence>
<sequence length="109" mass="11743">MSGWSNGLCDCFSDCGLCFKTMCCGPCQLAKARAALAGHECGIGDLIPSLCCYMCCSMQTRSDVRQKYGIDGSIVTDCLFTLCLNLCSSVQVYRELEGRGEPVVLCADK</sequence>
<evidence type="ECO:0008006" key="3">
    <source>
        <dbReference type="Google" id="ProtNLM"/>
    </source>
</evidence>
<name>A0A0L0D538_THETB</name>
<dbReference type="GeneID" id="25563194"/>
<proteinExistence type="predicted"/>
<dbReference type="InterPro" id="IPR006461">
    <property type="entry name" value="PLAC_motif_containing"/>
</dbReference>
<protein>
    <recommendedName>
        <fullName evidence="3">PLAC8 family protein</fullName>
    </recommendedName>
</protein>
<evidence type="ECO:0000313" key="2">
    <source>
        <dbReference type="Proteomes" id="UP000054408"/>
    </source>
</evidence>
<keyword evidence="2" id="KW-1185">Reference proteome</keyword>
<dbReference type="PANTHER" id="PTHR15907">
    <property type="entry name" value="DUF614 FAMILY PROTEIN-RELATED"/>
    <property type="match status" value="1"/>
</dbReference>
<dbReference type="Pfam" id="PF04749">
    <property type="entry name" value="PLAC8"/>
    <property type="match status" value="1"/>
</dbReference>
<accession>A0A0L0D538</accession>
<organism evidence="1 2">
    <name type="scientific">Thecamonas trahens ATCC 50062</name>
    <dbReference type="NCBI Taxonomy" id="461836"/>
    <lineage>
        <taxon>Eukaryota</taxon>
        <taxon>Apusozoa</taxon>
        <taxon>Apusomonadida</taxon>
        <taxon>Apusomonadidae</taxon>
        <taxon>Thecamonas</taxon>
    </lineage>
</organism>
<dbReference type="AlphaFoldDB" id="A0A0L0D538"/>
<gene>
    <name evidence="1" type="ORF">AMSG_03604</name>
</gene>